<protein>
    <submittedName>
        <fullName evidence="2">Transposase of ISAar46, IS3 family, IS3 group, orfA</fullName>
    </submittedName>
</protein>
<name>A0ABP1U2C9_GLUAR</name>
<keyword evidence="3" id="KW-1185">Reference proteome</keyword>
<dbReference type="PANTHER" id="PTHR33215:SF13">
    <property type="entry name" value="PROTEIN DISTAL ANTENNA"/>
    <property type="match status" value="1"/>
</dbReference>
<dbReference type="Proteomes" id="UP000006878">
    <property type="component" value="Chromosome"/>
</dbReference>
<organism evidence="2 3">
    <name type="scientific">Glutamicibacter arilaitensis (strain DSM 16368 / CIP 108037 / IAM 15318 / JCM 13566 / NCIMB 14258 / Re117)</name>
    <name type="common">Arthrobacter arilaitensis</name>
    <dbReference type="NCBI Taxonomy" id="861360"/>
    <lineage>
        <taxon>Bacteria</taxon>
        <taxon>Bacillati</taxon>
        <taxon>Actinomycetota</taxon>
        <taxon>Actinomycetes</taxon>
        <taxon>Micrococcales</taxon>
        <taxon>Micrococcaceae</taxon>
        <taxon>Glutamicibacter</taxon>
    </lineage>
</organism>
<dbReference type="InterPro" id="IPR051839">
    <property type="entry name" value="RD_transcriptional_regulator"/>
</dbReference>
<evidence type="ECO:0000313" key="3">
    <source>
        <dbReference type="Proteomes" id="UP000006878"/>
    </source>
</evidence>
<dbReference type="Gene3D" id="1.10.10.60">
    <property type="entry name" value="Homeodomain-like"/>
    <property type="match status" value="1"/>
</dbReference>
<evidence type="ECO:0000313" key="2">
    <source>
        <dbReference type="EMBL" id="CBT75678.1"/>
    </source>
</evidence>
<gene>
    <name evidence="2" type="ordered locus">AARI_35110</name>
</gene>
<dbReference type="SUPFAM" id="SSF46689">
    <property type="entry name" value="Homeodomain-like"/>
    <property type="match status" value="1"/>
</dbReference>
<dbReference type="InterPro" id="IPR009057">
    <property type="entry name" value="Homeodomain-like_sf"/>
</dbReference>
<proteinExistence type="predicted"/>
<dbReference type="InterPro" id="IPR002514">
    <property type="entry name" value="Transposase_8"/>
</dbReference>
<sequence length="96" mass="10894">MPRIFTEEFKKDAVALVESGISQKQVSADLGVSKTALQTWVRDARYQSHGMTPSSDADERKEMSQALKRIRELEMENEVLRKAAAYLSQSHIRSPK</sequence>
<dbReference type="PANTHER" id="PTHR33215">
    <property type="entry name" value="PROTEIN DISTAL ANTENNA"/>
    <property type="match status" value="1"/>
</dbReference>
<reference evidence="3" key="1">
    <citation type="journal article" date="2010" name="PLoS ONE">
        <title>The Arthrobacter arilaitensis Re117 genome sequence reveals its genetic adaptation to the surface of cheese.</title>
        <authorList>
            <person name="Monnet C."/>
            <person name="Loux V."/>
            <person name="Gibrat J.F."/>
            <person name="Spinnler E."/>
            <person name="Barbe V."/>
            <person name="Vacherie B."/>
            <person name="Gavory F."/>
            <person name="Gourbeyre E."/>
            <person name="Siguier P."/>
            <person name="Chandler M."/>
            <person name="Elleuch R."/>
            <person name="Irlinger F."/>
            <person name="Vallaeys T."/>
        </authorList>
    </citation>
    <scope>NUCLEOTIDE SEQUENCE</scope>
    <source>
        <strain evidence="3">DSM 16368 / CIP 108037 / IAM 15318 / JCM 13566 / Re117</strain>
    </source>
</reference>
<evidence type="ECO:0000256" key="1">
    <source>
        <dbReference type="SAM" id="Coils"/>
    </source>
</evidence>
<keyword evidence="1" id="KW-0175">Coiled coil</keyword>
<reference evidence="3" key="2">
    <citation type="submission" date="2010-07" db="EMBL/GenBank/DDBJ databases">
        <title>Complete genome sequence of Arthrobacter arilaitensis (strain DSM 16368 / CIP 108037 / JCM 13566 / Re117).</title>
        <authorList>
            <person name="Genoscope."/>
        </authorList>
    </citation>
    <scope>NUCLEOTIDE SEQUENCE [LARGE SCALE GENOMIC DNA]</scope>
    <source>
        <strain evidence="3">DSM 16368 / CIP 108037 / IAM 15318 / JCM 13566 / Re117</strain>
    </source>
</reference>
<accession>A0ABP1U2C9</accession>
<dbReference type="EMBL" id="FQ311875">
    <property type="protein sequence ID" value="CBT75678.1"/>
    <property type="molecule type" value="Genomic_DNA"/>
</dbReference>
<feature type="coiled-coil region" evidence="1">
    <location>
        <begin position="56"/>
        <end position="83"/>
    </location>
</feature>
<dbReference type="Pfam" id="PF01527">
    <property type="entry name" value="HTH_Tnp_1"/>
    <property type="match status" value="1"/>
</dbReference>